<dbReference type="Proteomes" id="UP000067399">
    <property type="component" value="Chromosome"/>
</dbReference>
<dbReference type="RefSeq" id="WP_066043237.1">
    <property type="nucleotide sequence ID" value="NZ_AP013042.1"/>
</dbReference>
<dbReference type="Pfam" id="PF08780">
    <property type="entry name" value="NTase_sub_bind"/>
    <property type="match status" value="1"/>
</dbReference>
<dbReference type="EMBL" id="AP013042">
    <property type="protein sequence ID" value="BAS67381.1"/>
    <property type="molecule type" value="Genomic_DNA"/>
</dbReference>
<dbReference type="SUPFAM" id="SSF81593">
    <property type="entry name" value="Nucleotidyltransferase substrate binding subunit/domain"/>
    <property type="match status" value="1"/>
</dbReference>
<name>A0A0P0UQP6_9GAMM</name>
<evidence type="ECO:0000313" key="1">
    <source>
        <dbReference type="EMBL" id="BAS67381.1"/>
    </source>
</evidence>
<reference evidence="1 2" key="2">
    <citation type="journal article" date="2016" name="ISME J.">
        <title>Heterogeneous composition of key metabolic gene clusters in a vent mussel symbiont population.</title>
        <authorList>
            <person name="Ikuta T."/>
            <person name="Takaki Y."/>
            <person name="Nagai Y."/>
            <person name="Shimamura S."/>
            <person name="Tsuda M."/>
            <person name="Kawagucci S."/>
            <person name="Aoki Y."/>
            <person name="Inoue K."/>
            <person name="Teruya M."/>
            <person name="Satou K."/>
            <person name="Teruya K."/>
            <person name="Shimoji M."/>
            <person name="Tamotsu H."/>
            <person name="Hirano T."/>
            <person name="Maruyama T."/>
            <person name="Yoshida T."/>
        </authorList>
    </citation>
    <scope>NUCLEOTIDE SEQUENCE [LARGE SCALE GENOMIC DNA]</scope>
    <source>
        <strain evidence="1 2">Myojin Knoll</strain>
    </source>
</reference>
<protein>
    <submittedName>
        <fullName evidence="1">Nucleotidyltransferase family protein</fullName>
    </submittedName>
</protein>
<evidence type="ECO:0000313" key="2">
    <source>
        <dbReference type="Proteomes" id="UP000067399"/>
    </source>
</evidence>
<dbReference type="STRING" id="1303921.BSEPE_0367"/>
<organism evidence="1 2">
    <name type="scientific">endosymbiont of Bathymodiolus septemdierum str. Myojin knoll</name>
    <dbReference type="NCBI Taxonomy" id="1303921"/>
    <lineage>
        <taxon>Bacteria</taxon>
        <taxon>Pseudomonadati</taxon>
        <taxon>Pseudomonadota</taxon>
        <taxon>Gammaproteobacteria</taxon>
        <taxon>sulfur-oxidizing symbionts</taxon>
    </lineage>
</organism>
<gene>
    <name evidence="1" type="ORF">BSEPE_0367</name>
</gene>
<reference evidence="1 2" key="1">
    <citation type="journal article" date="2000" name="Mar. Ecol. Prog. Ser.">
        <title>Phylogenetic characterization of endosymbionts in three hydrothermal vent mussels: influence on host distributions.</title>
        <authorList>
            <person name="Fujiwara Y."/>
            <person name="Takai K."/>
            <person name="Uematsu K."/>
            <person name="Tsuchida S."/>
            <person name="Hunt J.C."/>
            <person name="Hashimoto J."/>
        </authorList>
    </citation>
    <scope>NUCLEOTIDE SEQUENCE [LARGE SCALE GENOMIC DNA]</scope>
    <source>
        <strain evidence="1 2">Myojin Knoll</strain>
    </source>
</reference>
<accession>A0A0P0UQP6</accession>
<sequence>MINSDYLNRCIASLIKAYELLTQQNKDEVLHDVYRSASIKEFELILEQSGKLLKKAIQPYFSDNLALDRLFFKDIFRYGHKFGLLNEDETKRWLAYRDSRNQTAHNYGEKLAQKTISLVPEFIIDSQNLVKNIEKLNATK</sequence>
<dbReference type="InterPro" id="IPR010235">
    <property type="entry name" value="HepT"/>
</dbReference>
<dbReference type="OrthoDB" id="9810452at2"/>
<keyword evidence="2" id="KW-1185">Reference proteome</keyword>
<proteinExistence type="predicted"/>
<dbReference type="NCBIfam" id="TIGR01987">
    <property type="entry name" value="HI0074"/>
    <property type="match status" value="1"/>
</dbReference>
<dbReference type="GO" id="GO:0016740">
    <property type="term" value="F:transferase activity"/>
    <property type="evidence" value="ECO:0007669"/>
    <property type="project" value="UniProtKB-KW"/>
</dbReference>
<dbReference type="KEGG" id="ebh:BSEPE_0367"/>
<dbReference type="Gene3D" id="1.20.120.330">
    <property type="entry name" value="Nucleotidyltransferases domain 2"/>
    <property type="match status" value="1"/>
</dbReference>
<dbReference type="AlphaFoldDB" id="A0A0P0UQP6"/>
<keyword evidence="1" id="KW-0808">Transferase</keyword>